<sequence length="168" mass="18673">MPSFPASRSQHSTPTAPPIIYSARSALSEDSFQDLTRACLFPSRIAPAPAKICLFALLQQHAGPRPRHSVVLEGSCSYCARRSMNRHPHVTTPSNPAGPGRPNTLRIEFAYLNFQVIVVSTTTTNRHHFPISMLRAVLSWVALYCNRTTTPDIRFFHFDSALASHSDE</sequence>
<organism evidence="1 2">
    <name type="scientific">Verticillium dahliae</name>
    <name type="common">Verticillium wilt</name>
    <dbReference type="NCBI Taxonomy" id="27337"/>
    <lineage>
        <taxon>Eukaryota</taxon>
        <taxon>Fungi</taxon>
        <taxon>Dikarya</taxon>
        <taxon>Ascomycota</taxon>
        <taxon>Pezizomycotina</taxon>
        <taxon>Sordariomycetes</taxon>
        <taxon>Hypocreomycetidae</taxon>
        <taxon>Glomerellales</taxon>
        <taxon>Plectosphaerellaceae</taxon>
        <taxon>Verticillium</taxon>
    </lineage>
</organism>
<dbReference type="AlphaFoldDB" id="A0A444S6T3"/>
<dbReference type="EMBL" id="RSDZ01000019">
    <property type="protein sequence ID" value="RXG49104.1"/>
    <property type="molecule type" value="Genomic_DNA"/>
</dbReference>
<accession>A0A444S6T3</accession>
<protein>
    <submittedName>
        <fullName evidence="1">Uncharacterized protein</fullName>
    </submittedName>
</protein>
<comment type="caution">
    <text evidence="1">The sequence shown here is derived from an EMBL/GenBank/DDBJ whole genome shotgun (WGS) entry which is preliminary data.</text>
</comment>
<gene>
    <name evidence="1" type="ORF">VDGE_30637</name>
</gene>
<proteinExistence type="predicted"/>
<evidence type="ECO:0000313" key="2">
    <source>
        <dbReference type="Proteomes" id="UP000288725"/>
    </source>
</evidence>
<reference evidence="1 2" key="1">
    <citation type="submission" date="2018-12" db="EMBL/GenBank/DDBJ databases">
        <title>Genome of Verticillium dahliae isolate Getta Getta.</title>
        <authorList>
            <person name="Gardiner D.M."/>
        </authorList>
    </citation>
    <scope>NUCLEOTIDE SEQUENCE [LARGE SCALE GENOMIC DNA]</scope>
    <source>
        <strain evidence="1 2">Getta Getta</strain>
    </source>
</reference>
<dbReference type="Proteomes" id="UP000288725">
    <property type="component" value="Chromosome 3"/>
</dbReference>
<evidence type="ECO:0000313" key="1">
    <source>
        <dbReference type="EMBL" id="RXG49104.1"/>
    </source>
</evidence>
<name>A0A444S6T3_VERDA</name>